<dbReference type="InterPro" id="IPR007378">
    <property type="entry name" value="Tic22-like"/>
</dbReference>
<accession>A0A8S0SGM4</accession>
<comment type="subcellular location">
    <subcellularLocation>
        <location evidence="1">Plastid</location>
        <location evidence="1">Chloroplast</location>
    </subcellularLocation>
</comment>
<sequence length="135" mass="15302">MLIPEAYEVKNALQVKMKNGYQDETFSGIPVFELSNLSLCDHYLRLTDEGCLNQRRPVFFKKEDLEKSYVKARAASHGEKSKLIDIEAHIKVFALEDIIQSMKDNSTSEWNNVFFAYPGEDIQAGPSPPDGEEEG</sequence>
<dbReference type="GO" id="GO:0015031">
    <property type="term" value="P:protein transport"/>
    <property type="evidence" value="ECO:0007669"/>
    <property type="project" value="InterPro"/>
</dbReference>
<evidence type="ECO:0000256" key="3">
    <source>
        <dbReference type="ARBA" id="ARBA00022640"/>
    </source>
</evidence>
<comment type="caution">
    <text evidence="4">The sequence shown here is derived from an EMBL/GenBank/DDBJ whole genome shotgun (WGS) entry which is preliminary data.</text>
</comment>
<evidence type="ECO:0000313" key="4">
    <source>
        <dbReference type="EMBL" id="CAA2992218.1"/>
    </source>
</evidence>
<evidence type="ECO:0000313" key="5">
    <source>
        <dbReference type="Proteomes" id="UP000594638"/>
    </source>
</evidence>
<dbReference type="PANTHER" id="PTHR33926:SF1">
    <property type="entry name" value="PROTEIN TIC 22-LIKE, CHLOROPLASTIC"/>
    <property type="match status" value="1"/>
</dbReference>
<reference evidence="4 5" key="1">
    <citation type="submission" date="2019-12" db="EMBL/GenBank/DDBJ databases">
        <authorList>
            <person name="Alioto T."/>
            <person name="Alioto T."/>
            <person name="Gomez Garrido J."/>
        </authorList>
    </citation>
    <scope>NUCLEOTIDE SEQUENCE [LARGE SCALE GENOMIC DNA]</scope>
</reference>
<dbReference type="AlphaFoldDB" id="A0A8S0SGM4"/>
<dbReference type="Proteomes" id="UP000594638">
    <property type="component" value="Unassembled WGS sequence"/>
</dbReference>
<dbReference type="EMBL" id="CACTIH010005433">
    <property type="protein sequence ID" value="CAA2992218.1"/>
    <property type="molecule type" value="Genomic_DNA"/>
</dbReference>
<proteinExistence type="predicted"/>
<organism evidence="4 5">
    <name type="scientific">Olea europaea subsp. europaea</name>
    <dbReference type="NCBI Taxonomy" id="158383"/>
    <lineage>
        <taxon>Eukaryota</taxon>
        <taxon>Viridiplantae</taxon>
        <taxon>Streptophyta</taxon>
        <taxon>Embryophyta</taxon>
        <taxon>Tracheophyta</taxon>
        <taxon>Spermatophyta</taxon>
        <taxon>Magnoliopsida</taxon>
        <taxon>eudicotyledons</taxon>
        <taxon>Gunneridae</taxon>
        <taxon>Pentapetalae</taxon>
        <taxon>asterids</taxon>
        <taxon>lamiids</taxon>
        <taxon>Lamiales</taxon>
        <taxon>Oleaceae</taxon>
        <taxon>Oleeae</taxon>
        <taxon>Olea</taxon>
    </lineage>
</organism>
<keyword evidence="3" id="KW-0934">Plastid</keyword>
<dbReference type="Pfam" id="PF04278">
    <property type="entry name" value="Tic22"/>
    <property type="match status" value="1"/>
</dbReference>
<protein>
    <submittedName>
        <fullName evidence="4">Uncharacterized protein</fullName>
    </submittedName>
</protein>
<dbReference type="OrthoDB" id="196308at2759"/>
<name>A0A8S0SGM4_OLEEU</name>
<keyword evidence="5" id="KW-1185">Reference proteome</keyword>
<keyword evidence="2" id="KW-0150">Chloroplast</keyword>
<dbReference type="PANTHER" id="PTHR33926">
    <property type="entry name" value="PROTEIN TIC 22, CHLOROPLASTIC"/>
    <property type="match status" value="1"/>
</dbReference>
<dbReference type="Gramene" id="OE9A015004T1">
    <property type="protein sequence ID" value="OE9A015004C1"/>
    <property type="gene ID" value="OE9A015004"/>
</dbReference>
<evidence type="ECO:0000256" key="2">
    <source>
        <dbReference type="ARBA" id="ARBA00022528"/>
    </source>
</evidence>
<gene>
    <name evidence="4" type="ORF">OLEA9_A015004</name>
</gene>
<evidence type="ECO:0000256" key="1">
    <source>
        <dbReference type="ARBA" id="ARBA00004229"/>
    </source>
</evidence>
<dbReference type="GO" id="GO:0009507">
    <property type="term" value="C:chloroplast"/>
    <property type="evidence" value="ECO:0007669"/>
    <property type="project" value="UniProtKB-SubCell"/>
</dbReference>